<keyword evidence="1" id="KW-0678">Repressor</keyword>
<protein>
    <submittedName>
        <fullName evidence="5">TetR family transcriptional regulator</fullName>
    </submittedName>
</protein>
<evidence type="ECO:0000256" key="3">
    <source>
        <dbReference type="PROSITE-ProRule" id="PRU00335"/>
    </source>
</evidence>
<sequence>MSNHTKQRTTQFIMKALLDLLAEKPFSAITVNDICDKSMIHRSTFYRYYDDKYDLFNQVISIIGHTLYERALSRQTNRTLFEELIEYVDENRALFLNVTVNNENADLYNELIKMSSQILFENAQTMDDALSRKIHQSPYPKILCDFYSSGLIEVLKQWINKNYDYSKEKLVEILNELLS</sequence>
<accession>A0A1Q8Q8L4</accession>
<dbReference type="GO" id="GO:0003677">
    <property type="term" value="F:DNA binding"/>
    <property type="evidence" value="ECO:0007669"/>
    <property type="project" value="UniProtKB-UniRule"/>
</dbReference>
<dbReference type="RefSeq" id="WP_075397360.1">
    <property type="nucleotide sequence ID" value="NZ_MSDU01000006.1"/>
</dbReference>
<dbReference type="EMBL" id="MSDU01000006">
    <property type="protein sequence ID" value="OLN23673.1"/>
    <property type="molecule type" value="Genomic_DNA"/>
</dbReference>
<feature type="domain" description="HTH tetR-type" evidence="4">
    <location>
        <begin position="7"/>
        <end position="67"/>
    </location>
</feature>
<dbReference type="PANTHER" id="PTHR43479:SF16">
    <property type="entry name" value="HTH TETR-TYPE DOMAIN-CONTAINING PROTEIN"/>
    <property type="match status" value="1"/>
</dbReference>
<reference evidence="5 6" key="1">
    <citation type="submission" date="2016-12" db="EMBL/GenBank/DDBJ databases">
        <title>Domibacillus antri genome sequencing.</title>
        <authorList>
            <person name="Verma A."/>
            <person name="Krishnamurthi S."/>
        </authorList>
    </citation>
    <scope>NUCLEOTIDE SEQUENCE [LARGE SCALE GENOMIC DNA]</scope>
    <source>
        <strain evidence="5 6">XD80</strain>
    </source>
</reference>
<dbReference type="PROSITE" id="PS50977">
    <property type="entry name" value="HTH_TETR_2"/>
    <property type="match status" value="1"/>
</dbReference>
<dbReference type="Proteomes" id="UP000185568">
    <property type="component" value="Unassembled WGS sequence"/>
</dbReference>
<comment type="caution">
    <text evidence="5">The sequence shown here is derived from an EMBL/GenBank/DDBJ whole genome shotgun (WGS) entry which is preliminary data.</text>
</comment>
<evidence type="ECO:0000256" key="1">
    <source>
        <dbReference type="ARBA" id="ARBA00022491"/>
    </source>
</evidence>
<evidence type="ECO:0000259" key="4">
    <source>
        <dbReference type="PROSITE" id="PS50977"/>
    </source>
</evidence>
<dbReference type="SUPFAM" id="SSF46689">
    <property type="entry name" value="Homeodomain-like"/>
    <property type="match status" value="1"/>
</dbReference>
<keyword evidence="6" id="KW-1185">Reference proteome</keyword>
<dbReference type="InterPro" id="IPR050624">
    <property type="entry name" value="HTH-type_Tx_Regulator"/>
</dbReference>
<name>A0A1Q8Q8L4_9BACI</name>
<dbReference type="Pfam" id="PF00440">
    <property type="entry name" value="TetR_N"/>
    <property type="match status" value="1"/>
</dbReference>
<proteinExistence type="predicted"/>
<gene>
    <name evidence="5" type="ORF">BTO30_03640</name>
</gene>
<evidence type="ECO:0000256" key="2">
    <source>
        <dbReference type="ARBA" id="ARBA00023125"/>
    </source>
</evidence>
<dbReference type="OrthoDB" id="9810250at2"/>
<dbReference type="InterPro" id="IPR001647">
    <property type="entry name" value="HTH_TetR"/>
</dbReference>
<evidence type="ECO:0000313" key="5">
    <source>
        <dbReference type="EMBL" id="OLN23673.1"/>
    </source>
</evidence>
<keyword evidence="2 3" id="KW-0238">DNA-binding</keyword>
<organism evidence="5 6">
    <name type="scientific">Domibacillus antri</name>
    <dbReference type="NCBI Taxonomy" id="1714264"/>
    <lineage>
        <taxon>Bacteria</taxon>
        <taxon>Bacillati</taxon>
        <taxon>Bacillota</taxon>
        <taxon>Bacilli</taxon>
        <taxon>Bacillales</taxon>
        <taxon>Bacillaceae</taxon>
        <taxon>Domibacillus</taxon>
    </lineage>
</organism>
<dbReference type="InterPro" id="IPR009057">
    <property type="entry name" value="Homeodomain-like_sf"/>
</dbReference>
<dbReference type="PANTHER" id="PTHR43479">
    <property type="entry name" value="ACREF/ENVCD OPERON REPRESSOR-RELATED"/>
    <property type="match status" value="1"/>
</dbReference>
<feature type="DNA-binding region" description="H-T-H motif" evidence="3">
    <location>
        <begin position="30"/>
        <end position="49"/>
    </location>
</feature>
<dbReference type="InterPro" id="IPR039532">
    <property type="entry name" value="TetR_C_Firmicutes"/>
</dbReference>
<evidence type="ECO:0000313" key="6">
    <source>
        <dbReference type="Proteomes" id="UP000185568"/>
    </source>
</evidence>
<dbReference type="AlphaFoldDB" id="A0A1Q8Q8L4"/>
<dbReference type="STRING" id="1714264.BTO30_03640"/>
<dbReference type="Pfam" id="PF14278">
    <property type="entry name" value="TetR_C_8"/>
    <property type="match status" value="1"/>
</dbReference>
<dbReference type="Gene3D" id="1.10.357.10">
    <property type="entry name" value="Tetracycline Repressor, domain 2"/>
    <property type="match status" value="1"/>
</dbReference>